<keyword evidence="7" id="KW-0238">DNA-binding</keyword>
<comment type="subcellular location">
    <subcellularLocation>
        <location evidence="1">Nucleus</location>
    </subcellularLocation>
</comment>
<keyword evidence="6" id="KW-0805">Transcription regulation</keyword>
<evidence type="ECO:0000256" key="9">
    <source>
        <dbReference type="ARBA" id="ARBA00023242"/>
    </source>
</evidence>
<evidence type="ECO:0000256" key="8">
    <source>
        <dbReference type="ARBA" id="ARBA00023163"/>
    </source>
</evidence>
<dbReference type="PROSITE" id="PS51471">
    <property type="entry name" value="FE2OG_OXY"/>
    <property type="match status" value="2"/>
</dbReference>
<dbReference type="InterPro" id="IPR026992">
    <property type="entry name" value="DIOX_N"/>
</dbReference>
<evidence type="ECO:0000259" key="11">
    <source>
        <dbReference type="PROSITE" id="PS51032"/>
    </source>
</evidence>
<evidence type="ECO:0000313" key="14">
    <source>
        <dbReference type="Proteomes" id="UP000325577"/>
    </source>
</evidence>
<dbReference type="InterPro" id="IPR044861">
    <property type="entry name" value="IPNS-like_FE2OG_OXY"/>
</dbReference>
<dbReference type="GO" id="GO:0003700">
    <property type="term" value="F:DNA-binding transcription factor activity"/>
    <property type="evidence" value="ECO:0007669"/>
    <property type="project" value="InterPro"/>
</dbReference>
<feature type="domain" description="Fe2OG dioxygenase" evidence="12">
    <location>
        <begin position="348"/>
        <end position="461"/>
    </location>
</feature>
<gene>
    <name evidence="13" type="ORF">F0562_002444</name>
</gene>
<evidence type="ECO:0000256" key="3">
    <source>
        <dbReference type="ARBA" id="ARBA00022723"/>
    </source>
</evidence>
<dbReference type="InterPro" id="IPR016177">
    <property type="entry name" value="DNA-bd_dom_sf"/>
</dbReference>
<evidence type="ECO:0000256" key="4">
    <source>
        <dbReference type="ARBA" id="ARBA00022821"/>
    </source>
</evidence>
<evidence type="ECO:0000256" key="5">
    <source>
        <dbReference type="ARBA" id="ARBA00023004"/>
    </source>
</evidence>
<dbReference type="Pfam" id="PF00847">
    <property type="entry name" value="AP2"/>
    <property type="match status" value="1"/>
</dbReference>
<dbReference type="OrthoDB" id="406156at2759"/>
<dbReference type="GO" id="GO:0003677">
    <property type="term" value="F:DNA binding"/>
    <property type="evidence" value="ECO:0007669"/>
    <property type="project" value="UniProtKB-KW"/>
</dbReference>
<feature type="compositionally biased region" description="Low complexity" evidence="10">
    <location>
        <begin position="584"/>
        <end position="614"/>
    </location>
</feature>
<evidence type="ECO:0000256" key="2">
    <source>
        <dbReference type="ARBA" id="ARBA00008056"/>
    </source>
</evidence>
<dbReference type="InterPro" id="IPR001471">
    <property type="entry name" value="AP2/ERF_dom"/>
</dbReference>
<comment type="similarity">
    <text evidence="2">Belongs to the iron/ascorbate-dependent oxidoreductase family.</text>
</comment>
<dbReference type="SUPFAM" id="SSF54171">
    <property type="entry name" value="DNA-binding domain"/>
    <property type="match status" value="1"/>
</dbReference>
<proteinExistence type="inferred from homology"/>
<evidence type="ECO:0008006" key="15">
    <source>
        <dbReference type="Google" id="ProtNLM"/>
    </source>
</evidence>
<dbReference type="Pfam" id="PF14226">
    <property type="entry name" value="DIOX_N"/>
    <property type="match status" value="1"/>
</dbReference>
<organism evidence="13 14">
    <name type="scientific">Nyssa sinensis</name>
    <dbReference type="NCBI Taxonomy" id="561372"/>
    <lineage>
        <taxon>Eukaryota</taxon>
        <taxon>Viridiplantae</taxon>
        <taxon>Streptophyta</taxon>
        <taxon>Embryophyta</taxon>
        <taxon>Tracheophyta</taxon>
        <taxon>Spermatophyta</taxon>
        <taxon>Magnoliopsida</taxon>
        <taxon>eudicotyledons</taxon>
        <taxon>Gunneridae</taxon>
        <taxon>Pentapetalae</taxon>
        <taxon>asterids</taxon>
        <taxon>Cornales</taxon>
        <taxon>Nyssaceae</taxon>
        <taxon>Nyssa</taxon>
    </lineage>
</organism>
<dbReference type="GO" id="GO:0006952">
    <property type="term" value="P:defense response"/>
    <property type="evidence" value="ECO:0007669"/>
    <property type="project" value="UniProtKB-KW"/>
</dbReference>
<dbReference type="PANTHER" id="PTHR47991">
    <property type="entry name" value="OXOGLUTARATE/IRON-DEPENDENT DIOXYGENASE"/>
    <property type="match status" value="1"/>
</dbReference>
<evidence type="ECO:0000256" key="6">
    <source>
        <dbReference type="ARBA" id="ARBA00023015"/>
    </source>
</evidence>
<dbReference type="GO" id="GO:0016705">
    <property type="term" value="F:oxidoreductase activity, acting on paired donors, with incorporation or reduction of molecular oxygen"/>
    <property type="evidence" value="ECO:0007669"/>
    <property type="project" value="UniProtKB-ARBA"/>
</dbReference>
<dbReference type="FunFam" id="2.60.120.330:FF:000136">
    <property type="entry name" value="Uncharacterized protein"/>
    <property type="match status" value="1"/>
</dbReference>
<keyword evidence="8" id="KW-0804">Transcription</keyword>
<feature type="domain" description="AP2/ERF" evidence="11">
    <location>
        <begin position="520"/>
        <end position="578"/>
    </location>
</feature>
<dbReference type="Gene3D" id="2.60.120.330">
    <property type="entry name" value="B-lactam Antibiotic, Isopenicillin N Synthase, Chain"/>
    <property type="match status" value="3"/>
</dbReference>
<dbReference type="EMBL" id="CM018031">
    <property type="protein sequence ID" value="KAA8550760.1"/>
    <property type="molecule type" value="Genomic_DNA"/>
</dbReference>
<dbReference type="PRINTS" id="PR00367">
    <property type="entry name" value="ETHRSPELEMNT"/>
</dbReference>
<dbReference type="CDD" id="cd00018">
    <property type="entry name" value="AP2"/>
    <property type="match status" value="1"/>
</dbReference>
<keyword evidence="9" id="KW-0539">Nucleus</keyword>
<dbReference type="Proteomes" id="UP000325577">
    <property type="component" value="Linkage Group LG0"/>
</dbReference>
<dbReference type="SMART" id="SM00380">
    <property type="entry name" value="AP2"/>
    <property type="match status" value="1"/>
</dbReference>
<dbReference type="InterPro" id="IPR050295">
    <property type="entry name" value="Plant_2OG-oxidoreductases"/>
</dbReference>
<keyword evidence="3" id="KW-0479">Metal-binding</keyword>
<name>A0A5J5C9M8_9ASTE</name>
<accession>A0A5J5C9M8</accession>
<feature type="domain" description="Fe2OG dioxygenase" evidence="12">
    <location>
        <begin position="159"/>
        <end position="278"/>
    </location>
</feature>
<keyword evidence="4" id="KW-0611">Plant defense</keyword>
<dbReference type="AlphaFoldDB" id="A0A5J5C9M8"/>
<evidence type="ECO:0000313" key="13">
    <source>
        <dbReference type="EMBL" id="KAA8550760.1"/>
    </source>
</evidence>
<dbReference type="InterPro" id="IPR036955">
    <property type="entry name" value="AP2/ERF_dom_sf"/>
</dbReference>
<evidence type="ECO:0000259" key="12">
    <source>
        <dbReference type="PROSITE" id="PS51471"/>
    </source>
</evidence>
<dbReference type="SUPFAM" id="SSF51197">
    <property type="entry name" value="Clavaminate synthase-like"/>
    <property type="match status" value="2"/>
</dbReference>
<protein>
    <recommendedName>
        <fullName evidence="15">Fe2OG dioxygenase domain-containing protein</fullName>
    </recommendedName>
</protein>
<dbReference type="Gene3D" id="3.30.730.10">
    <property type="entry name" value="AP2/ERF domain"/>
    <property type="match status" value="1"/>
</dbReference>
<keyword evidence="5" id="KW-0408">Iron</keyword>
<dbReference type="FunFam" id="3.30.730.10:FF:000001">
    <property type="entry name" value="Ethylene-responsive transcription factor 2"/>
    <property type="match status" value="1"/>
</dbReference>
<sequence>MATLLSSWSKDVQSLPEMYVFPPDTRPGEHIVPVCNNPVVDLNRTMGHNQAETIQQIIEASQEFGFFQVINHGVSGSLIDDTMSVLKEFFDMPGEVRASAFTLDSSKSCRLYTSTLNYDTEEVHFWRDNLTHPCHPVEDCKQLWPEKPTRYRDVVGTYSIELLSVNHYPRCPDPSLALGMHRHCDPNLITILDQEEVHGLQIFKDGQWIGIEPIPNAFVVIIGCQLQVINHGVPENLMDDTMNVFEEFFDMPAEEKENLCSEDPNKSCRLYTSMRNFAEEEVHYWKDTLRHFSHPLEDHMESWPEKPDRYREVVGTYTVEVRKLSLRILDLICEGLGLEMGYFGEELSKNQLLLVNHYPTRPDPSLVLGVPGHCDPNLITILQQGVHGLQTFKDGKWIGVEPVPNAFVVNIGYQLQGKIYDKIPMPFKNLIISNGKVRSTERRAVTNSSAARTSIVTFISPSRNCVIEPAKALVSSSNPPLFRAFQYKEFIGTYTAKSDIQTMEEDPKGKVKEEGEGEVRYRGVRRRPWGKFAAEIRDTTRHGVRVWLGTFTTAEEAARAYDRAAFETRGPLAVLNFPNEYPPLSSSSSSSSLSSSLPSLSMSSASASSSSSMAENVEKTSAEQGKEVFEIEYLDDKLLEDMLECEENQSEKD</sequence>
<reference evidence="13 14" key="1">
    <citation type="submission" date="2019-09" db="EMBL/GenBank/DDBJ databases">
        <title>A chromosome-level genome assembly of the Chinese tupelo Nyssa sinensis.</title>
        <authorList>
            <person name="Yang X."/>
            <person name="Kang M."/>
            <person name="Yang Y."/>
            <person name="Xiong H."/>
            <person name="Wang M."/>
            <person name="Zhang Z."/>
            <person name="Wang Z."/>
            <person name="Wu H."/>
            <person name="Ma T."/>
            <person name="Liu J."/>
            <person name="Xi Z."/>
        </authorList>
    </citation>
    <scope>NUCLEOTIDE SEQUENCE [LARGE SCALE GENOMIC DNA]</scope>
    <source>
        <strain evidence="13">J267</strain>
        <tissue evidence="13">Leaf</tissue>
    </source>
</reference>
<evidence type="ECO:0000256" key="1">
    <source>
        <dbReference type="ARBA" id="ARBA00004123"/>
    </source>
</evidence>
<dbReference type="Pfam" id="PF03171">
    <property type="entry name" value="2OG-FeII_Oxy"/>
    <property type="match status" value="2"/>
</dbReference>
<dbReference type="InterPro" id="IPR027443">
    <property type="entry name" value="IPNS-like_sf"/>
</dbReference>
<evidence type="ECO:0000256" key="10">
    <source>
        <dbReference type="SAM" id="MobiDB-lite"/>
    </source>
</evidence>
<dbReference type="PROSITE" id="PS51032">
    <property type="entry name" value="AP2_ERF"/>
    <property type="match status" value="1"/>
</dbReference>
<dbReference type="GO" id="GO:0046872">
    <property type="term" value="F:metal ion binding"/>
    <property type="evidence" value="ECO:0007669"/>
    <property type="project" value="UniProtKB-KW"/>
</dbReference>
<dbReference type="GO" id="GO:0005634">
    <property type="term" value="C:nucleus"/>
    <property type="evidence" value="ECO:0007669"/>
    <property type="project" value="UniProtKB-SubCell"/>
</dbReference>
<evidence type="ECO:0000256" key="7">
    <source>
        <dbReference type="ARBA" id="ARBA00023125"/>
    </source>
</evidence>
<dbReference type="InterPro" id="IPR005123">
    <property type="entry name" value="Oxoglu/Fe-dep_dioxygenase_dom"/>
</dbReference>
<keyword evidence="14" id="KW-1185">Reference proteome</keyword>
<feature type="region of interest" description="Disordered" evidence="10">
    <location>
        <begin position="584"/>
        <end position="628"/>
    </location>
</feature>
<feature type="compositionally biased region" description="Basic and acidic residues" evidence="10">
    <location>
        <begin position="616"/>
        <end position="628"/>
    </location>
</feature>